<dbReference type="AlphaFoldDB" id="A0AAJ1WJT5"/>
<proteinExistence type="predicted"/>
<dbReference type="EMBL" id="JAUSUC010000032">
    <property type="protein sequence ID" value="MDQ0216000.1"/>
    <property type="molecule type" value="Genomic_DNA"/>
</dbReference>
<accession>A0AAJ1WJT5</accession>
<keyword evidence="2" id="KW-1185">Reference proteome</keyword>
<gene>
    <name evidence="1" type="ORF">J2S13_002422</name>
</gene>
<name>A0AAJ1WJT5_9BACI</name>
<evidence type="ECO:0000313" key="1">
    <source>
        <dbReference type="EMBL" id="MDQ0216000.1"/>
    </source>
</evidence>
<organism evidence="1 2">
    <name type="scientific">Oikeobacillus pervagus</name>
    <dbReference type="NCBI Taxonomy" id="1325931"/>
    <lineage>
        <taxon>Bacteria</taxon>
        <taxon>Bacillati</taxon>
        <taxon>Bacillota</taxon>
        <taxon>Bacilli</taxon>
        <taxon>Bacillales</taxon>
        <taxon>Bacillaceae</taxon>
        <taxon>Oikeobacillus</taxon>
    </lineage>
</organism>
<reference evidence="1" key="1">
    <citation type="submission" date="2023-07" db="EMBL/GenBank/DDBJ databases">
        <title>Genomic Encyclopedia of Type Strains, Phase IV (KMG-IV): sequencing the most valuable type-strain genomes for metagenomic binning, comparative biology and taxonomic classification.</title>
        <authorList>
            <person name="Goeker M."/>
        </authorList>
    </citation>
    <scope>NUCLEOTIDE SEQUENCE</scope>
    <source>
        <strain evidence="1">DSM 23947</strain>
    </source>
</reference>
<protein>
    <submittedName>
        <fullName evidence="1">Uncharacterized protein</fullName>
    </submittedName>
</protein>
<sequence>MIVVTPFGKVYESNGIKVYKNGNCLSTILKKGRGYFEENVSMEYMHSKYIIKVTKFVTSLPLDLHKSFLLYCYNHGEAI</sequence>
<comment type="caution">
    <text evidence="1">The sequence shown here is derived from an EMBL/GenBank/DDBJ whole genome shotgun (WGS) entry which is preliminary data.</text>
</comment>
<dbReference type="Proteomes" id="UP001237207">
    <property type="component" value="Unassembled WGS sequence"/>
</dbReference>
<evidence type="ECO:0000313" key="2">
    <source>
        <dbReference type="Proteomes" id="UP001237207"/>
    </source>
</evidence>